<keyword evidence="1" id="KW-0285">Flavoprotein</keyword>
<dbReference type="Gene3D" id="3.50.50.60">
    <property type="entry name" value="FAD/NAD(P)-binding domain"/>
    <property type="match status" value="1"/>
</dbReference>
<evidence type="ECO:0000256" key="4">
    <source>
        <dbReference type="ARBA" id="ARBA00023033"/>
    </source>
</evidence>
<feature type="domain" description="FAD-binding" evidence="5">
    <location>
        <begin position="2"/>
        <end position="357"/>
    </location>
</feature>
<dbReference type="PANTHER" id="PTHR47178">
    <property type="entry name" value="MONOOXYGENASE, FAD-BINDING"/>
    <property type="match status" value="1"/>
</dbReference>
<keyword evidence="7" id="KW-1185">Reference proteome</keyword>
<evidence type="ECO:0000256" key="2">
    <source>
        <dbReference type="ARBA" id="ARBA00022827"/>
    </source>
</evidence>
<evidence type="ECO:0000256" key="3">
    <source>
        <dbReference type="ARBA" id="ARBA00023002"/>
    </source>
</evidence>
<keyword evidence="4 6" id="KW-0503">Monooxygenase</keyword>
<sequence>MRVLIIGAGTGGLCLAHGLKKAGVDVALFERDRTPRSMLIGYRVGISPDGSRALHSCLPPDVFAEFVRTTARPAVRINMRTEKYKELLVAELPRSADRAHNENSVSRIAMRTALLNGLEDVVRFDKTFTHFSRNDDGSVTAFFDDGTSETGDVLVGADGAQSKVRKQYLPHAKIVDTGITTIAAKLPFTPENAALLPPQADGGVTLLYGPKGMFVIIHVMRFDRQEKGDSGVEDDYIMWGYAASHDKFPDMTGMTQEQLRQVVLDMTPKVHPNLRELFRRGDPETLFQIKVRTSEPLPPWKASNVTMIGDSVHLMTPGRGIGANTALRDAELLTRKLTEAHHGKEIVQAISEYEREMVEYGFEAVLASREQMDGNGVIHKPVIGRIALAFMRTFLRVTNAVPALKRRMMAQDAARRDHVNSAHEVVHAG</sequence>
<dbReference type="PRINTS" id="PR00420">
    <property type="entry name" value="RNGMNOXGNASE"/>
</dbReference>
<comment type="caution">
    <text evidence="6">The sequence shown here is derived from an EMBL/GenBank/DDBJ whole genome shotgun (WGS) entry which is preliminary data.</text>
</comment>
<dbReference type="RefSeq" id="WP_166047422.1">
    <property type="nucleotide sequence ID" value="NZ_JAAMPJ010000005.1"/>
</dbReference>
<name>A0A7C9RRM7_9PSEU</name>
<keyword evidence="3" id="KW-0560">Oxidoreductase</keyword>
<dbReference type="InterPro" id="IPR002938">
    <property type="entry name" value="FAD-bd"/>
</dbReference>
<proteinExistence type="predicted"/>
<dbReference type="SUPFAM" id="SSF51905">
    <property type="entry name" value="FAD/NAD(P)-binding domain"/>
    <property type="match status" value="1"/>
</dbReference>
<evidence type="ECO:0000313" key="7">
    <source>
        <dbReference type="Proteomes" id="UP000481360"/>
    </source>
</evidence>
<evidence type="ECO:0000313" key="6">
    <source>
        <dbReference type="EMBL" id="NGY61169.1"/>
    </source>
</evidence>
<dbReference type="GO" id="GO:0071949">
    <property type="term" value="F:FAD binding"/>
    <property type="evidence" value="ECO:0007669"/>
    <property type="project" value="InterPro"/>
</dbReference>
<dbReference type="EMBL" id="JAAMPJ010000005">
    <property type="protein sequence ID" value="NGY61169.1"/>
    <property type="molecule type" value="Genomic_DNA"/>
</dbReference>
<evidence type="ECO:0000259" key="5">
    <source>
        <dbReference type="Pfam" id="PF01494"/>
    </source>
</evidence>
<dbReference type="GO" id="GO:0004497">
    <property type="term" value="F:monooxygenase activity"/>
    <property type="evidence" value="ECO:0007669"/>
    <property type="project" value="UniProtKB-KW"/>
</dbReference>
<dbReference type="PANTHER" id="PTHR47178:SF5">
    <property type="entry name" value="FAD-BINDING DOMAIN-CONTAINING PROTEIN"/>
    <property type="match status" value="1"/>
</dbReference>
<dbReference type="AlphaFoldDB" id="A0A7C9RRM7"/>
<keyword evidence="2" id="KW-0274">FAD</keyword>
<dbReference type="Pfam" id="PF01494">
    <property type="entry name" value="FAD_binding_3"/>
    <property type="match status" value="1"/>
</dbReference>
<protein>
    <submittedName>
        <fullName evidence="6">FAD-dependent monooxygenase</fullName>
    </submittedName>
</protein>
<evidence type="ECO:0000256" key="1">
    <source>
        <dbReference type="ARBA" id="ARBA00022630"/>
    </source>
</evidence>
<gene>
    <name evidence="6" type="ORF">G7043_19755</name>
</gene>
<dbReference type="InterPro" id="IPR036188">
    <property type="entry name" value="FAD/NAD-bd_sf"/>
</dbReference>
<organism evidence="6 7">
    <name type="scientific">Lentzea alba</name>
    <dbReference type="NCBI Taxonomy" id="2714351"/>
    <lineage>
        <taxon>Bacteria</taxon>
        <taxon>Bacillati</taxon>
        <taxon>Actinomycetota</taxon>
        <taxon>Actinomycetes</taxon>
        <taxon>Pseudonocardiales</taxon>
        <taxon>Pseudonocardiaceae</taxon>
        <taxon>Lentzea</taxon>
    </lineage>
</organism>
<dbReference type="Proteomes" id="UP000481360">
    <property type="component" value="Unassembled WGS sequence"/>
</dbReference>
<reference evidence="6 7" key="1">
    <citation type="submission" date="2020-03" db="EMBL/GenBank/DDBJ databases">
        <title>Isolation and identification of active actinomycetes.</title>
        <authorList>
            <person name="Sun X."/>
        </authorList>
    </citation>
    <scope>NUCLEOTIDE SEQUENCE [LARGE SCALE GENOMIC DNA]</scope>
    <source>
        <strain evidence="6 7">NEAU-D13</strain>
    </source>
</reference>
<accession>A0A7C9RRM7</accession>